<evidence type="ECO:0000313" key="3">
    <source>
        <dbReference type="EMBL" id="ABW33463.1"/>
    </source>
</evidence>
<dbReference type="HOGENOM" id="CLU_2178034_0_0_3"/>
<feature type="compositionally biased region" description="Polar residues" evidence="1">
    <location>
        <begin position="54"/>
        <end position="64"/>
    </location>
</feature>
<proteinExistence type="predicted"/>
<feature type="region of interest" description="Disordered" evidence="1">
    <location>
        <begin position="53"/>
        <end position="110"/>
    </location>
</feature>
<dbReference type="Proteomes" id="UP000000268">
    <property type="component" value="Plasmid pREB8"/>
</dbReference>
<keyword evidence="2" id="KW-0732">Signal</keyword>
<keyword evidence="4" id="KW-1185">Reference proteome</keyword>
<sequence>MKRIHQTAFSVLTSFTVLSIGLASSALAETITVTRGPNGAAHQVKVDRIPQDAQVRSETPTTGFPNIVTRGSHGAAHIAKTDSDRDTTAQSSVRRQVITRGPNGAAYIAN</sequence>
<organism evidence="3 4">
    <name type="scientific">Acaryochloris marina (strain MBIC 11017)</name>
    <dbReference type="NCBI Taxonomy" id="329726"/>
    <lineage>
        <taxon>Bacteria</taxon>
        <taxon>Bacillati</taxon>
        <taxon>Cyanobacteriota</taxon>
        <taxon>Cyanophyceae</taxon>
        <taxon>Acaryochloridales</taxon>
        <taxon>Acaryochloridaceae</taxon>
        <taxon>Acaryochloris</taxon>
    </lineage>
</organism>
<dbReference type="EMBL" id="CP000845">
    <property type="protein sequence ID" value="ABW33463.1"/>
    <property type="molecule type" value="Genomic_DNA"/>
</dbReference>
<reference evidence="3 4" key="1">
    <citation type="journal article" date="2008" name="Proc. Natl. Acad. Sci. U.S.A.">
        <title>Niche adaptation and genome expansion in the chlorophyll d-producing cyanobacterium Acaryochloris marina.</title>
        <authorList>
            <person name="Swingley W.D."/>
            <person name="Chen M."/>
            <person name="Cheung P.C."/>
            <person name="Conrad A.L."/>
            <person name="Dejesa L.C."/>
            <person name="Hao J."/>
            <person name="Honchak B.M."/>
            <person name="Karbach L.E."/>
            <person name="Kurdoglu A."/>
            <person name="Lahiri S."/>
            <person name="Mastrian S.D."/>
            <person name="Miyashita H."/>
            <person name="Page L."/>
            <person name="Ramakrishna P."/>
            <person name="Satoh S."/>
            <person name="Sattley W.M."/>
            <person name="Shimada Y."/>
            <person name="Taylor H.L."/>
            <person name="Tomo T."/>
            <person name="Tsuchiya T."/>
            <person name="Wang Z.T."/>
            <person name="Raymond J."/>
            <person name="Mimuro M."/>
            <person name="Blankenship R.E."/>
            <person name="Touchman J.W."/>
        </authorList>
    </citation>
    <scope>NUCLEOTIDE SEQUENCE [LARGE SCALE GENOMIC DNA]</scope>
    <source>
        <strain evidence="4">MBIC 11017</strain>
        <plasmid evidence="4">Plasmid pREB8</plasmid>
    </source>
</reference>
<name>A8ZR27_ACAM1</name>
<geneLocation type="plasmid" evidence="3 4">
    <name>pREB8</name>
</geneLocation>
<dbReference type="RefSeq" id="WP_012168522.1">
    <property type="nucleotide sequence ID" value="NC_009933.1"/>
</dbReference>
<protein>
    <submittedName>
        <fullName evidence="3">Uncharacterized protein</fullName>
    </submittedName>
</protein>
<evidence type="ECO:0000313" key="4">
    <source>
        <dbReference type="Proteomes" id="UP000000268"/>
    </source>
</evidence>
<evidence type="ECO:0000256" key="2">
    <source>
        <dbReference type="SAM" id="SignalP"/>
    </source>
</evidence>
<evidence type="ECO:0000256" key="1">
    <source>
        <dbReference type="SAM" id="MobiDB-lite"/>
    </source>
</evidence>
<keyword evidence="3" id="KW-0614">Plasmid</keyword>
<dbReference type="AlphaFoldDB" id="A8ZR27"/>
<dbReference type="KEGG" id="amr:AM1_H0113"/>
<feature type="chain" id="PRO_5002734808" evidence="2">
    <location>
        <begin position="29"/>
        <end position="110"/>
    </location>
</feature>
<gene>
    <name evidence="3" type="ordered locus">AM1_H0113</name>
</gene>
<accession>A8ZR27</accession>
<feature type="signal peptide" evidence="2">
    <location>
        <begin position="1"/>
        <end position="28"/>
    </location>
</feature>